<keyword evidence="3" id="KW-1185">Reference proteome</keyword>
<feature type="compositionally biased region" description="Polar residues" evidence="1">
    <location>
        <begin position="728"/>
        <end position="739"/>
    </location>
</feature>
<dbReference type="PANTHER" id="PTHR13524:SF2">
    <property type="entry name" value="MYOTUBULARIN-RELATED PROTEIN 14"/>
    <property type="match status" value="1"/>
</dbReference>
<dbReference type="Proteomes" id="UP000738325">
    <property type="component" value="Unassembled WGS sequence"/>
</dbReference>
<feature type="compositionally biased region" description="Polar residues" evidence="1">
    <location>
        <begin position="1329"/>
        <end position="1339"/>
    </location>
</feature>
<gene>
    <name evidence="2" type="primary">MTMR14</name>
    <name evidence="2" type="ORF">BGZ99_007577</name>
</gene>
<feature type="compositionally biased region" description="Low complexity" evidence="1">
    <location>
        <begin position="1411"/>
        <end position="1421"/>
    </location>
</feature>
<dbReference type="PROSITE" id="PS00383">
    <property type="entry name" value="TYR_PHOSPHATASE_1"/>
    <property type="match status" value="1"/>
</dbReference>
<sequence length="1459" mass="160606">MHGSTHQQGLDQSDTADQSFDLAESGMMSFQDIKTELDMVQPTSLTQRDVPSFQQRGYQQQQQPPQSQIDDQERSIRHILAFPFRIPTRPEKKVNVAIKEFEDAALPTQSNRKIQAHKITTADKDKVNDTNELSKQFEKSHFARVRARFVVPCILVRGKNICRSATLSNEVEVFMHSFNQKINDLNQKRKMFLYGTGERSPDKEDRESSLEKQRLEDIELLHQLGVTYINDLMVENRKVKYGLKVTSSEKVDSFGRYSKFKLVATPYPGVEFFQKFKANKYSARKLRFDWSQNFADAELQLPPGHDDNLGIRWRDYKSWDLIELTQNYLRLYLTHIADDTKDRDYDFAGTVNSASGTPLRSSKGLLIHCISGWDRTPLFISLLRISLWADGEAHQSLTAAEMLYLTMGYDWFLFNEEFSLNSISNLSKQDKASGQPNSQRLSSQSSMSENIERPRENARVGGDLSVSAGSDIDSILQRGFVCNDCRPLQKSPNEPVGMDVVKSGGQDAASSTDGKASSWQLVTFSTPPGRPGSSPRGPFVPTLQSMSRTSGSPLGAGAKRSSYLTGFTDESGSVRNALDQEVIDAEQPSSTSPFMMSDGRFRLGTQQFGARRSSSSGIPDLFADESKRISHTGGPSGISSLEFSRVATSPNLLSGRSNTEMEESLYGSRGGSPGAKQATPRKRASTFDGGLLVSGEQDADADDADGRDQEEDDEEEEDLTSVDEDNGNESSGRSDSSRIQQHTQAATTTSALPSSSPIKGLGPKICKICRLSFFSDTPSSRSQANPTANSSSYTPTGRHIPVNTDSSSNILLKQQQYRQPLRARDQPLERIRVSDRLFSQDDNDRVCHRQQVNEPDRDEGMFQLEIDDRPSYPPATTLLSCSEKSELDRLGAPCLPGLGYQDGSIGASDSCSDRDRCAPVADETESIEGDENESFWDETSTLDYGCSPGSILNGFGLGLTKCHPDHVDGLDLDPGSLGRPTDDIPACEDEDDEDDEDDDCAASLNSRQSSIKMDHHESDRLFMPSLTGVFSAADRPSRLRGRRQDDSSLENSFPLHAHAPFTEDLANRLHPLADGAKDGSTDSLDQGVGEETEPNVQSAAKTLSRRQKLRQLRRLFMDIRNEIGDGVRSPSRPLLPDNKDGKVPPLSAEDDEEEDDGSSLFRAESFSDDPSLQYRSPIAAVASFANRRGGSMSTGTSSTTPVLRSHDFNLEQPFFARSSASSTATRHPDSFVISPDARPQQQHQQHLSQQQQQTQGFGAPSLNGRKSPFEWAAAAASSAAASISSSASGIVSGGFGNSTASSISMRHSPLMKPSPQYMQQQQPYSSPSGTGPYNRQFTLPSPHTQFVAQQQPLHHHPHQQYKHTGGSLQSPVLEAMTPLGDFHDRTSSSEERIDNTRRRSLATSTVNLGSLSVSSPVSSSSTRIRGTRVESSVKGAVGGDSEHMKEKSSENSGRWDWVF</sequence>
<feature type="compositionally biased region" description="Polar residues" evidence="1">
    <location>
        <begin position="776"/>
        <end position="795"/>
    </location>
</feature>
<feature type="compositionally biased region" description="Acidic residues" evidence="1">
    <location>
        <begin position="985"/>
        <end position="1000"/>
    </location>
</feature>
<accession>A0A9P6UPK3</accession>
<feature type="compositionally biased region" description="Low complexity" evidence="1">
    <location>
        <begin position="1313"/>
        <end position="1328"/>
    </location>
</feature>
<feature type="compositionally biased region" description="Low complexity" evidence="1">
    <location>
        <begin position="740"/>
        <end position="756"/>
    </location>
</feature>
<feature type="compositionally biased region" description="Acidic residues" evidence="1">
    <location>
        <begin position="697"/>
        <end position="727"/>
    </location>
</feature>
<dbReference type="PANTHER" id="PTHR13524">
    <property type="entry name" value="MYOTUBULARIN-RELATED"/>
    <property type="match status" value="1"/>
</dbReference>
<feature type="region of interest" description="Disordered" evidence="1">
    <location>
        <begin position="776"/>
        <end position="809"/>
    </location>
</feature>
<protein>
    <submittedName>
        <fullName evidence="2">Myotubularin- protein 14</fullName>
    </submittedName>
</protein>
<name>A0A9P6UPK3_9FUNG</name>
<dbReference type="InterPro" id="IPR016130">
    <property type="entry name" value="Tyr_Pase_AS"/>
</dbReference>
<feature type="region of interest" description="Disordered" evidence="1">
    <location>
        <begin position="1125"/>
        <end position="1168"/>
    </location>
</feature>
<feature type="compositionally biased region" description="Low complexity" evidence="1">
    <location>
        <begin position="435"/>
        <end position="448"/>
    </location>
</feature>
<dbReference type="InterPro" id="IPR039802">
    <property type="entry name" value="MTMR14"/>
</dbReference>
<feature type="compositionally biased region" description="Low complexity" evidence="1">
    <location>
        <begin position="54"/>
        <end position="69"/>
    </location>
</feature>
<reference evidence="2" key="1">
    <citation type="journal article" date="2020" name="Fungal Divers.">
        <title>Resolving the Mortierellaceae phylogeny through synthesis of multi-gene phylogenetics and phylogenomics.</title>
        <authorList>
            <person name="Vandepol N."/>
            <person name="Liber J."/>
            <person name="Desiro A."/>
            <person name="Na H."/>
            <person name="Kennedy M."/>
            <person name="Barry K."/>
            <person name="Grigoriev I.V."/>
            <person name="Miller A.N."/>
            <person name="O'Donnell K."/>
            <person name="Stajich J.E."/>
            <person name="Bonito G."/>
        </authorList>
    </citation>
    <scope>NUCLEOTIDE SEQUENCE</scope>
    <source>
        <strain evidence="2">REB-010B</strain>
    </source>
</reference>
<evidence type="ECO:0000313" key="3">
    <source>
        <dbReference type="Proteomes" id="UP000738325"/>
    </source>
</evidence>
<feature type="region of interest" description="Disordered" evidence="1">
    <location>
        <begin position="1071"/>
        <end position="1104"/>
    </location>
</feature>
<feature type="region of interest" description="Disordered" evidence="1">
    <location>
        <begin position="1218"/>
        <end position="1265"/>
    </location>
</feature>
<dbReference type="InterPro" id="IPR029021">
    <property type="entry name" value="Prot-tyrosine_phosphatase-like"/>
</dbReference>
<dbReference type="OrthoDB" id="2408718at2759"/>
<proteinExistence type="predicted"/>
<comment type="caution">
    <text evidence="2">The sequence shown here is derived from an EMBL/GenBank/DDBJ whole genome shotgun (WGS) entry which is preliminary data.</text>
</comment>
<dbReference type="EMBL" id="JAAAIP010000550">
    <property type="protein sequence ID" value="KAG0315273.1"/>
    <property type="molecule type" value="Genomic_DNA"/>
</dbReference>
<feature type="compositionally biased region" description="Acidic residues" evidence="1">
    <location>
        <begin position="1148"/>
        <end position="1157"/>
    </location>
</feature>
<feature type="region of interest" description="Disordered" evidence="1">
    <location>
        <begin position="428"/>
        <end position="464"/>
    </location>
</feature>
<feature type="region of interest" description="Disordered" evidence="1">
    <location>
        <begin position="1033"/>
        <end position="1053"/>
    </location>
</feature>
<feature type="region of interest" description="Disordered" evidence="1">
    <location>
        <begin position="971"/>
        <end position="1016"/>
    </location>
</feature>
<feature type="compositionally biased region" description="Low complexity" evidence="1">
    <location>
        <begin position="1240"/>
        <end position="1255"/>
    </location>
</feature>
<feature type="region of interest" description="Disordered" evidence="1">
    <location>
        <begin position="651"/>
        <end position="758"/>
    </location>
</feature>
<dbReference type="SUPFAM" id="SSF52799">
    <property type="entry name" value="(Phosphotyrosine protein) phosphatases II"/>
    <property type="match status" value="1"/>
</dbReference>
<feature type="region of interest" description="Disordered" evidence="1">
    <location>
        <begin position="1304"/>
        <end position="1339"/>
    </location>
</feature>
<feature type="region of interest" description="Disordered" evidence="1">
    <location>
        <begin position="1411"/>
        <end position="1459"/>
    </location>
</feature>
<dbReference type="GO" id="GO:0004438">
    <property type="term" value="F:phosphatidylinositol-3-phosphate phosphatase activity"/>
    <property type="evidence" value="ECO:0007669"/>
    <property type="project" value="InterPro"/>
</dbReference>
<organism evidence="2 3">
    <name type="scientific">Dissophora globulifera</name>
    <dbReference type="NCBI Taxonomy" id="979702"/>
    <lineage>
        <taxon>Eukaryota</taxon>
        <taxon>Fungi</taxon>
        <taxon>Fungi incertae sedis</taxon>
        <taxon>Mucoromycota</taxon>
        <taxon>Mortierellomycotina</taxon>
        <taxon>Mortierellomycetes</taxon>
        <taxon>Mortierellales</taxon>
        <taxon>Mortierellaceae</taxon>
        <taxon>Dissophora</taxon>
    </lineage>
</organism>
<evidence type="ECO:0000256" key="1">
    <source>
        <dbReference type="SAM" id="MobiDB-lite"/>
    </source>
</evidence>
<evidence type="ECO:0000313" key="2">
    <source>
        <dbReference type="EMBL" id="KAG0315273.1"/>
    </source>
</evidence>
<feature type="region of interest" description="Disordered" evidence="1">
    <location>
        <begin position="52"/>
        <end position="72"/>
    </location>
</feature>
<feature type="compositionally biased region" description="Basic and acidic residues" evidence="1">
    <location>
        <begin position="1440"/>
        <end position="1449"/>
    </location>
</feature>